<dbReference type="PANTHER" id="PTHR32176">
    <property type="entry name" value="XYLOSE ISOMERASE"/>
    <property type="match status" value="1"/>
</dbReference>
<keyword evidence="3 4" id="KW-0443">Lipid metabolism</keyword>
<dbReference type="Gene3D" id="3.40.1090.10">
    <property type="entry name" value="Cytosolic phospholipase A2 catalytic domain"/>
    <property type="match status" value="1"/>
</dbReference>
<organism evidence="7 8">
    <name type="scientific">Prunus mume</name>
    <name type="common">Japanese apricot</name>
    <name type="synonym">Armeniaca mume</name>
    <dbReference type="NCBI Taxonomy" id="102107"/>
    <lineage>
        <taxon>Eukaryota</taxon>
        <taxon>Viridiplantae</taxon>
        <taxon>Streptophyta</taxon>
        <taxon>Embryophyta</taxon>
        <taxon>Tracheophyta</taxon>
        <taxon>Spermatophyta</taxon>
        <taxon>Magnoliopsida</taxon>
        <taxon>eudicotyledons</taxon>
        <taxon>Gunneridae</taxon>
        <taxon>Pentapetalae</taxon>
        <taxon>rosids</taxon>
        <taxon>fabids</taxon>
        <taxon>Rosales</taxon>
        <taxon>Rosaceae</taxon>
        <taxon>Amygdaloideae</taxon>
        <taxon>Amygdaleae</taxon>
        <taxon>Prunus</taxon>
    </lineage>
</organism>
<evidence type="ECO:0000256" key="2">
    <source>
        <dbReference type="ARBA" id="ARBA00022963"/>
    </source>
</evidence>
<dbReference type="GeneID" id="103340227"/>
<dbReference type="PROSITE" id="PS51635">
    <property type="entry name" value="PNPLA"/>
    <property type="match status" value="1"/>
</dbReference>
<evidence type="ECO:0000256" key="4">
    <source>
        <dbReference type="PROSITE-ProRule" id="PRU01161"/>
    </source>
</evidence>
<evidence type="ECO:0000256" key="3">
    <source>
        <dbReference type="ARBA" id="ARBA00023098"/>
    </source>
</evidence>
<dbReference type="SUPFAM" id="SSF52151">
    <property type="entry name" value="FabD/lysophospholipase-like"/>
    <property type="match status" value="1"/>
</dbReference>
<evidence type="ECO:0000256" key="5">
    <source>
        <dbReference type="RuleBase" id="RU361262"/>
    </source>
</evidence>
<dbReference type="InterPro" id="IPR002641">
    <property type="entry name" value="PNPLA_dom"/>
</dbReference>
<gene>
    <name evidence="8" type="primary">LOC103340227</name>
</gene>
<feature type="short sequence motif" description="DGA/G" evidence="4">
    <location>
        <begin position="269"/>
        <end position="271"/>
    </location>
</feature>
<feature type="active site" description="Nucleophile" evidence="4">
    <location>
        <position position="124"/>
    </location>
</feature>
<comment type="caution">
    <text evidence="4">Lacks conserved residue(s) required for the propagation of feature annotation.</text>
</comment>
<comment type="function">
    <text evidence="5">Lipolytic acyl hydrolase (LAH).</text>
</comment>
<dbReference type="Proteomes" id="UP000694861">
    <property type="component" value="Linkage group LG8"/>
</dbReference>
<accession>A0ABM0PMT4</accession>
<keyword evidence="2 4" id="KW-0442">Lipid degradation</keyword>
<dbReference type="CDD" id="cd07214">
    <property type="entry name" value="Pat17_isozyme_like"/>
    <property type="match status" value="1"/>
</dbReference>
<comment type="similarity">
    <text evidence="1 5">Belongs to the patatin family.</text>
</comment>
<comment type="domain">
    <text evidence="5">The nitrogen atoms of the two glycine residues in the GGXR motif define the oxyanion hole, and stabilize the oxyanion that forms during the nucleophilic attack by the catalytic serine during substrate cleavage.</text>
</comment>
<feature type="short sequence motif" description="GXSXG" evidence="4">
    <location>
        <begin position="122"/>
        <end position="126"/>
    </location>
</feature>
<proteinExistence type="inferred from homology"/>
<keyword evidence="4 5" id="KW-0378">Hydrolase</keyword>
<evidence type="ECO:0000313" key="8">
    <source>
        <dbReference type="RefSeq" id="XP_008241846.2"/>
    </source>
</evidence>
<dbReference type="PANTHER" id="PTHR32176:SF105">
    <property type="entry name" value="PATATIN"/>
    <property type="match status" value="1"/>
</dbReference>
<dbReference type="InterPro" id="IPR016035">
    <property type="entry name" value="Acyl_Trfase/lysoPLipase"/>
</dbReference>
<keyword evidence="7" id="KW-1185">Reference proteome</keyword>
<feature type="domain" description="PNPLA" evidence="6">
    <location>
        <begin position="80"/>
        <end position="282"/>
    </location>
</feature>
<evidence type="ECO:0000259" key="6">
    <source>
        <dbReference type="PROSITE" id="PS51635"/>
    </source>
</evidence>
<evidence type="ECO:0000256" key="1">
    <source>
        <dbReference type="ARBA" id="ARBA00010240"/>
    </source>
</evidence>
<feature type="active site" description="Proton acceptor" evidence="4">
    <location>
        <position position="269"/>
    </location>
</feature>
<reference evidence="7" key="1">
    <citation type="journal article" date="2012" name="Nat. Commun.">
        <title>The genome of Prunus mume.</title>
        <authorList>
            <person name="Zhang Q."/>
            <person name="Chen W."/>
            <person name="Sun L."/>
            <person name="Zhao F."/>
            <person name="Huang B."/>
            <person name="Yang W."/>
            <person name="Tao Y."/>
            <person name="Wang J."/>
            <person name="Yuan Z."/>
            <person name="Fan G."/>
            <person name="Xing Z."/>
            <person name="Han C."/>
            <person name="Pan H."/>
            <person name="Zhong X."/>
            <person name="Shi W."/>
            <person name="Liang X."/>
            <person name="Du D."/>
            <person name="Sun F."/>
            <person name="Xu Z."/>
            <person name="Hao R."/>
            <person name="Lv T."/>
            <person name="Lv Y."/>
            <person name="Zheng Z."/>
            <person name="Sun M."/>
            <person name="Luo L."/>
            <person name="Cai M."/>
            <person name="Gao Y."/>
            <person name="Wang J."/>
            <person name="Yin Y."/>
            <person name="Xu X."/>
            <person name="Cheng T."/>
            <person name="Wang J."/>
        </authorList>
    </citation>
    <scope>NUCLEOTIDE SEQUENCE [LARGE SCALE GENOMIC DNA]</scope>
</reference>
<name>A0ABM0PMT4_PRUMU</name>
<dbReference type="Pfam" id="PF01734">
    <property type="entry name" value="Patatin"/>
    <property type="match status" value="1"/>
</dbReference>
<dbReference type="RefSeq" id="XP_008241846.2">
    <property type="nucleotide sequence ID" value="XM_008243624.2"/>
</dbReference>
<reference evidence="8" key="2">
    <citation type="submission" date="2025-08" db="UniProtKB">
        <authorList>
            <consortium name="RefSeq"/>
        </authorList>
    </citation>
    <scope>IDENTIFICATION</scope>
</reference>
<dbReference type="EC" id="3.1.1.-" evidence="5"/>
<protein>
    <recommendedName>
        <fullName evidence="5">Patatin</fullName>
        <ecNumber evidence="5">3.1.1.-</ecNumber>
    </recommendedName>
</protein>
<evidence type="ECO:0000313" key="7">
    <source>
        <dbReference type="Proteomes" id="UP000694861"/>
    </source>
</evidence>
<sequence length="459" mass="51625">MAQIVKDKGREEFTTVLHGVQFCGVVWPYTITSIKTFLFLVRRLFWQRNTVRHTYCFERVSNYSIEKINPSSYGDKITVLSIDGGGIRSIIPATILTFLESKLQELDGEEARIADYFDVIAGTSTGGLITAMLTAPDQNRRPLYEAKDIVPFYLNHCPKIFPQSSGTLMRMRALRGPKYDGKYLRKLVRKILGTRRLHETVTRIVVPTFDIKLLQPHVFSTFEAEMDVSEDALLSDVCIGTSSAPTYLPAHHFKTKDSGGNEREFQLVDGGVAANNPALLAMKPTGKVFPGSPDDLASPQSLQYEKYLMLSLGTGTSKMEKKYNAKMAAKWGILGWLYKDGHCPLVDAFTFASGDMVDLHMSLIFRSVKCEHNYLRIQDDTLSGNTSSTDKATMENMRELIKTGESLLQKPASRMNLDTGIFEPAHNGATNQEALTRFAKKLSDERKLRKERLHQWTSI</sequence>